<feature type="coiled-coil region" evidence="6">
    <location>
        <begin position="864"/>
        <end position="933"/>
    </location>
</feature>
<dbReference type="SMART" id="SM00367">
    <property type="entry name" value="LRR_CC"/>
    <property type="match status" value="4"/>
</dbReference>
<protein>
    <submittedName>
        <fullName evidence="9">F-box LRR-repeat protein</fullName>
    </submittedName>
</protein>
<dbReference type="CDD" id="cd14702">
    <property type="entry name" value="bZIP_plant_GBF1"/>
    <property type="match status" value="1"/>
</dbReference>
<evidence type="ECO:0000259" key="8">
    <source>
        <dbReference type="PROSITE" id="PS50217"/>
    </source>
</evidence>
<dbReference type="GO" id="GO:0003700">
    <property type="term" value="F:DNA-binding transcription factor activity"/>
    <property type="evidence" value="ECO:0007669"/>
    <property type="project" value="InterPro"/>
</dbReference>
<dbReference type="Pfam" id="PF12937">
    <property type="entry name" value="F-box-like"/>
    <property type="match status" value="1"/>
</dbReference>
<dbReference type="InterPro" id="IPR046347">
    <property type="entry name" value="bZIP_sf"/>
</dbReference>
<dbReference type="SUPFAM" id="SSF81383">
    <property type="entry name" value="F-box domain"/>
    <property type="match status" value="1"/>
</dbReference>
<feature type="region of interest" description="Disordered" evidence="7">
    <location>
        <begin position="663"/>
        <end position="714"/>
    </location>
</feature>
<dbReference type="Gene3D" id="1.20.5.170">
    <property type="match status" value="1"/>
</dbReference>
<keyword evidence="10" id="KW-1185">Reference proteome</keyword>
<dbReference type="InterPro" id="IPR045314">
    <property type="entry name" value="bZIP_plant_GBF1"/>
</dbReference>
<evidence type="ECO:0000256" key="5">
    <source>
        <dbReference type="ARBA" id="ARBA00023242"/>
    </source>
</evidence>
<evidence type="ECO:0000256" key="4">
    <source>
        <dbReference type="ARBA" id="ARBA00023163"/>
    </source>
</evidence>
<dbReference type="GO" id="GO:0005634">
    <property type="term" value="C:nucleus"/>
    <property type="evidence" value="ECO:0007669"/>
    <property type="project" value="UniProtKB-SubCell"/>
</dbReference>
<feature type="compositionally biased region" description="Low complexity" evidence="7">
    <location>
        <begin position="682"/>
        <end position="701"/>
    </location>
</feature>
<sequence>MLRRPSNAPDRAAPLKKRGSYNCRRCGLPKKGHVCPSADGWPAHVPLPRSGHRLRRALSFDDDRHSSPLPASGMEDEGLIGTTALVAVENPDGVVEEEQEEDEVGCGGERTLPASCMVEVLRRLSPTELMRAAAACRGWRECVRRVWRCAEELRLRVSPRSQVAFVGSVLHKCAGLARLTLRMERSEGKRSCTSTWVSDFDATMLACVAFSLPNLEAFELNMAENTVNRITGDELGNFAAKKRCLSTLKVEGCTNIGFVNISSSSLVMLWLSDLYCISKMVLKCPNLRELSLDFTRQVNDSTDLATIVESLGRTCPCLRNIHIASVQLCNEAVLALASANIRDLRMLSLVLGSRITDAAVTAIVSCYTTLELLDLSGSRITDTGIRMICNVFPETLSRLLLALCPNISSSGIQFAAAQLPLLQLIDCGMSICDTDSQYESSKQNISPIKGRTDEYNKCQGLSTTKSSHVYQKLIIKHGKLRKLSLWGCSGLDALYLNCPELNDLNLNSCTNLHPEKLLLRCQKLRNVHASGCHDMLIGAVRNQVLNEFSTAENHLPCGGCEEASSSFIKRQKTKAFSVSARGLCEKERRRRLRLLCLRRDYDRERQRDRGMERVFSVDEMADSFWAASPAPTPGLSLPPGGAAMNRSASEWCFERFLAEEPAAARAPASSAPTPNPNPSFHPNPNRNVAPDPSASSSVVGSNFCEGRREPGRVGDDEVVEIKAPIVAAAPPQPSDLPATVDPGHYQTLLKHKLDIACAAVAMSRGSSVQDSASIADSMSLISDVSHLGSQAPVKGGGPGGVPALSILQNSSTQGRPATSGSSREQSDDDDEVEGDAETNDNMDVTDIKRMRRMLSNRESARRSRRRKQAHLSDLEVQVSQLRIENSSLLKRLTDINQKYSDAAVDNRILKADVETLRAKVKMAEETVKRVTGASPLYPIISDMSNISLPFAGSPSDATSDAAVPVHDDSNHFYHMSPHEQRVTTCLPDIGVAPAVENAARGAAAAGRIAGPASLQRIDSLEHLQETMFGGPTSPLQWDTAAWDPDTSLANNKN</sequence>
<dbReference type="EMBL" id="CP097506">
    <property type="protein sequence ID" value="URD94587.1"/>
    <property type="molecule type" value="Genomic_DNA"/>
</dbReference>
<dbReference type="Pfam" id="PF00170">
    <property type="entry name" value="bZIP_1"/>
    <property type="match status" value="1"/>
</dbReference>
<dbReference type="InterPro" id="IPR001810">
    <property type="entry name" value="F-box_dom"/>
</dbReference>
<keyword evidence="3" id="KW-0238">DNA-binding</keyword>
<dbReference type="GO" id="GO:0003677">
    <property type="term" value="F:DNA binding"/>
    <property type="evidence" value="ECO:0007669"/>
    <property type="project" value="UniProtKB-KW"/>
</dbReference>
<feature type="compositionally biased region" description="Polar residues" evidence="7">
    <location>
        <begin position="806"/>
        <end position="823"/>
    </location>
</feature>
<evidence type="ECO:0000256" key="7">
    <source>
        <dbReference type="SAM" id="MobiDB-lite"/>
    </source>
</evidence>
<dbReference type="InterPro" id="IPR020983">
    <property type="entry name" value="Basic_leucine-zipper_C"/>
</dbReference>
<evidence type="ECO:0000313" key="10">
    <source>
        <dbReference type="Proteomes" id="UP001055439"/>
    </source>
</evidence>
<keyword evidence="2" id="KW-0805">Transcription regulation</keyword>
<keyword evidence="4" id="KW-0804">Transcription</keyword>
<reference evidence="9" key="1">
    <citation type="submission" date="2022-05" db="EMBL/GenBank/DDBJ databases">
        <title>The Musa troglodytarum L. genome provides insights into the mechanism of non-climacteric behaviour and enrichment of carotenoids.</title>
        <authorList>
            <person name="Wang J."/>
        </authorList>
    </citation>
    <scope>NUCLEOTIDE SEQUENCE</scope>
    <source>
        <tissue evidence="9">Leaf</tissue>
    </source>
</reference>
<feature type="compositionally biased region" description="Low complexity" evidence="7">
    <location>
        <begin position="663"/>
        <end position="672"/>
    </location>
</feature>
<keyword evidence="6" id="KW-0175">Coiled coil</keyword>
<organism evidence="9 10">
    <name type="scientific">Musa troglodytarum</name>
    <name type="common">fe'i banana</name>
    <dbReference type="NCBI Taxonomy" id="320322"/>
    <lineage>
        <taxon>Eukaryota</taxon>
        <taxon>Viridiplantae</taxon>
        <taxon>Streptophyta</taxon>
        <taxon>Embryophyta</taxon>
        <taxon>Tracheophyta</taxon>
        <taxon>Spermatophyta</taxon>
        <taxon>Magnoliopsida</taxon>
        <taxon>Liliopsida</taxon>
        <taxon>Zingiberales</taxon>
        <taxon>Musaceae</taxon>
        <taxon>Musa</taxon>
    </lineage>
</organism>
<feature type="region of interest" description="Disordered" evidence="7">
    <location>
        <begin position="1031"/>
        <end position="1053"/>
    </location>
</feature>
<dbReference type="Gene3D" id="3.80.10.10">
    <property type="entry name" value="Ribonuclease Inhibitor"/>
    <property type="match status" value="2"/>
</dbReference>
<dbReference type="PROSITE" id="PS50217">
    <property type="entry name" value="BZIP"/>
    <property type="match status" value="1"/>
</dbReference>
<dbReference type="InterPro" id="IPR036047">
    <property type="entry name" value="F-box-like_dom_sf"/>
</dbReference>
<feature type="domain" description="BZIP" evidence="8">
    <location>
        <begin position="846"/>
        <end position="898"/>
    </location>
</feature>
<dbReference type="InterPro" id="IPR006553">
    <property type="entry name" value="Leu-rich_rpt_Cys-con_subtyp"/>
</dbReference>
<dbReference type="AlphaFoldDB" id="A0A9E7FI59"/>
<dbReference type="FunFam" id="1.20.5.170:FF:000020">
    <property type="entry name" value="BZIP transcription factor"/>
    <property type="match status" value="1"/>
</dbReference>
<accession>A0A9E7FI59</accession>
<evidence type="ECO:0000256" key="3">
    <source>
        <dbReference type="ARBA" id="ARBA00023125"/>
    </source>
</evidence>
<dbReference type="Gene3D" id="1.20.1280.50">
    <property type="match status" value="1"/>
</dbReference>
<name>A0A9E7FI59_9LILI</name>
<dbReference type="Pfam" id="PF12498">
    <property type="entry name" value="bZIP_C"/>
    <property type="match status" value="1"/>
</dbReference>
<dbReference type="SUPFAM" id="SSF57959">
    <property type="entry name" value="Leucine zipper domain"/>
    <property type="match status" value="1"/>
</dbReference>
<feature type="compositionally biased region" description="Acidic residues" evidence="7">
    <location>
        <begin position="826"/>
        <end position="840"/>
    </location>
</feature>
<evidence type="ECO:0000256" key="1">
    <source>
        <dbReference type="ARBA" id="ARBA00004123"/>
    </source>
</evidence>
<feature type="compositionally biased region" description="Basic and acidic residues" evidence="7">
    <location>
        <begin position="705"/>
        <end position="714"/>
    </location>
</feature>
<dbReference type="PANTHER" id="PTHR46408">
    <property type="entry name" value="BASIC LEUCINE ZIPPER 63"/>
    <property type="match status" value="1"/>
</dbReference>
<feature type="region of interest" description="Disordered" evidence="7">
    <location>
        <begin position="789"/>
        <end position="846"/>
    </location>
</feature>
<keyword evidence="5" id="KW-0539">Nucleus</keyword>
<dbReference type="PROSITE" id="PS00036">
    <property type="entry name" value="BZIP_BASIC"/>
    <property type="match status" value="1"/>
</dbReference>
<gene>
    <name evidence="9" type="ORF">MUK42_29561</name>
</gene>
<dbReference type="SUPFAM" id="SSF52047">
    <property type="entry name" value="RNI-like"/>
    <property type="match status" value="1"/>
</dbReference>
<dbReference type="InterPro" id="IPR032675">
    <property type="entry name" value="LRR_dom_sf"/>
</dbReference>
<dbReference type="InterPro" id="IPR004827">
    <property type="entry name" value="bZIP"/>
</dbReference>
<dbReference type="PANTHER" id="PTHR46408:SF10">
    <property type="entry name" value="BASIC LEUCINE ZIPPER 63"/>
    <property type="match status" value="1"/>
</dbReference>
<evidence type="ECO:0000256" key="2">
    <source>
        <dbReference type="ARBA" id="ARBA00023015"/>
    </source>
</evidence>
<dbReference type="OrthoDB" id="6362633at2759"/>
<evidence type="ECO:0000256" key="6">
    <source>
        <dbReference type="SAM" id="Coils"/>
    </source>
</evidence>
<proteinExistence type="predicted"/>
<evidence type="ECO:0000313" key="9">
    <source>
        <dbReference type="EMBL" id="URD94587.1"/>
    </source>
</evidence>
<dbReference type="SMART" id="SM00338">
    <property type="entry name" value="BRLZ"/>
    <property type="match status" value="1"/>
</dbReference>
<dbReference type="Proteomes" id="UP001055439">
    <property type="component" value="Chromosome 4"/>
</dbReference>
<comment type="subcellular location">
    <subcellularLocation>
        <location evidence="1">Nucleus</location>
    </subcellularLocation>
</comment>